<name>A0A4R2HQ88_9ACTN</name>
<keyword evidence="2" id="KW-1185">Reference proteome</keyword>
<organism evidence="1 2">
    <name type="scientific">Kribbella steppae</name>
    <dbReference type="NCBI Taxonomy" id="2512223"/>
    <lineage>
        <taxon>Bacteria</taxon>
        <taxon>Bacillati</taxon>
        <taxon>Actinomycetota</taxon>
        <taxon>Actinomycetes</taxon>
        <taxon>Propionibacteriales</taxon>
        <taxon>Kribbellaceae</taxon>
        <taxon>Kribbella</taxon>
    </lineage>
</organism>
<reference evidence="1 2" key="1">
    <citation type="journal article" date="2015" name="Stand. Genomic Sci.">
        <title>Genomic Encyclopedia of Bacterial and Archaeal Type Strains, Phase III: the genomes of soil and plant-associated and newly described type strains.</title>
        <authorList>
            <person name="Whitman W.B."/>
            <person name="Woyke T."/>
            <person name="Klenk H.P."/>
            <person name="Zhou Y."/>
            <person name="Lilburn T.G."/>
            <person name="Beck B.J."/>
            <person name="De Vos P."/>
            <person name="Vandamme P."/>
            <person name="Eisen J.A."/>
            <person name="Garrity G."/>
            <person name="Hugenholtz P."/>
            <person name="Kyrpides N.C."/>
        </authorList>
    </citation>
    <scope>NUCLEOTIDE SEQUENCE [LARGE SCALE GENOMIC DNA]</scope>
    <source>
        <strain evidence="1 2">VKM Ac-2572</strain>
    </source>
</reference>
<accession>A0A4R2HQ88</accession>
<protein>
    <submittedName>
        <fullName evidence="1">Uncharacterized protein</fullName>
    </submittedName>
</protein>
<comment type="caution">
    <text evidence="1">The sequence shown here is derived from an EMBL/GenBank/DDBJ whole genome shotgun (WGS) entry which is preliminary data.</text>
</comment>
<proteinExistence type="predicted"/>
<gene>
    <name evidence="1" type="ORF">EV652_103342</name>
</gene>
<evidence type="ECO:0000313" key="2">
    <source>
        <dbReference type="Proteomes" id="UP000294508"/>
    </source>
</evidence>
<dbReference type="Proteomes" id="UP000294508">
    <property type="component" value="Unassembled WGS sequence"/>
</dbReference>
<evidence type="ECO:0000313" key="1">
    <source>
        <dbReference type="EMBL" id="TCO33342.1"/>
    </source>
</evidence>
<sequence length="95" mass="9916">MLSVVENIDWIGQLLADNPALAATAWRLTVIAGLVSVEVTGGYGEAHLWHSAVGGRILPSVTNAAGVRRQLVVGRYVTVDVVQQGVSRTGLPLAG</sequence>
<dbReference type="EMBL" id="SLWN01000003">
    <property type="protein sequence ID" value="TCO33342.1"/>
    <property type="molecule type" value="Genomic_DNA"/>
</dbReference>
<dbReference type="AlphaFoldDB" id="A0A4R2HQ88"/>